<dbReference type="PANTHER" id="PTHR16223:SF109">
    <property type="entry name" value="BHLH DOMAIN-CONTAINING PROTEIN"/>
    <property type="match status" value="1"/>
</dbReference>
<dbReference type="InterPro" id="IPR011598">
    <property type="entry name" value="bHLH_dom"/>
</dbReference>
<evidence type="ECO:0000256" key="4">
    <source>
        <dbReference type="ARBA" id="ARBA00023163"/>
    </source>
</evidence>
<dbReference type="CDD" id="cd11393">
    <property type="entry name" value="bHLH_AtbHLH_like"/>
    <property type="match status" value="1"/>
</dbReference>
<evidence type="ECO:0000256" key="5">
    <source>
        <dbReference type="ARBA" id="ARBA00023242"/>
    </source>
</evidence>
<dbReference type="OrthoDB" id="1627850at2759"/>
<evidence type="ECO:0000256" key="2">
    <source>
        <dbReference type="ARBA" id="ARBA00023015"/>
    </source>
</evidence>
<sequence>MEGESSHNDPLQLMSLNFGGSVANHLSREPQHELNQKMIMEAGSSVNQTDALAFPWMVQSPMPAQSCVDFLAESSTFLPKSPYEDMLERISLSGSGIHAAGGVSEFHRDLLYCSSLGKPSGSRSIDFSMDMDPWKHHTSWTDNFTGASFDNVSQVDQKLTLAAPGFPSRPRQSATKQKALVTDRARRIRIAERVTALEELLPQSVEGGQEFVLDDVIDHIKFLQLQIKDLSKSRLGGETITEPMIFCEGYGHYFLRQQMLSEPLEEMIGKLLETNPAAADQLLKDKGLSMVPLGLTKKLF</sequence>
<dbReference type="PROSITE" id="PS50888">
    <property type="entry name" value="BHLH"/>
    <property type="match status" value="1"/>
</dbReference>
<dbReference type="GO" id="GO:0000978">
    <property type="term" value="F:RNA polymerase II cis-regulatory region sequence-specific DNA binding"/>
    <property type="evidence" value="ECO:0007669"/>
    <property type="project" value="TreeGrafter"/>
</dbReference>
<evidence type="ECO:0000259" key="6">
    <source>
        <dbReference type="PROSITE" id="PS50888"/>
    </source>
</evidence>
<dbReference type="InterPro" id="IPR036638">
    <property type="entry name" value="HLH_DNA-bd_sf"/>
</dbReference>
<dbReference type="STRING" id="74649.A0A2P6PW64"/>
<dbReference type="OMA" id="FHEGYGH"/>
<evidence type="ECO:0000313" key="8">
    <source>
        <dbReference type="Proteomes" id="UP000238479"/>
    </source>
</evidence>
<dbReference type="InterPro" id="IPR045843">
    <property type="entry name" value="IND-like"/>
</dbReference>
<dbReference type="PANTHER" id="PTHR16223">
    <property type="entry name" value="TRANSCRIPTION FACTOR BHLH83-RELATED"/>
    <property type="match status" value="1"/>
</dbReference>
<evidence type="ECO:0000313" key="7">
    <source>
        <dbReference type="EMBL" id="PRQ26146.1"/>
    </source>
</evidence>
<dbReference type="GO" id="GO:0005634">
    <property type="term" value="C:nucleus"/>
    <property type="evidence" value="ECO:0007669"/>
    <property type="project" value="UniProtKB-SubCell"/>
</dbReference>
<dbReference type="SUPFAM" id="SSF47459">
    <property type="entry name" value="HLH, helix-loop-helix DNA-binding domain"/>
    <property type="match status" value="1"/>
</dbReference>
<evidence type="ECO:0000256" key="3">
    <source>
        <dbReference type="ARBA" id="ARBA00023125"/>
    </source>
</evidence>
<evidence type="ECO:0000256" key="1">
    <source>
        <dbReference type="ARBA" id="ARBA00004123"/>
    </source>
</evidence>
<keyword evidence="5" id="KW-0539">Nucleus</keyword>
<gene>
    <name evidence="7" type="ORF">RchiOBHm_Chr6g0291401</name>
</gene>
<accession>A0A2P6PW64</accession>
<dbReference type="Gramene" id="PRQ26146">
    <property type="protein sequence ID" value="PRQ26146"/>
    <property type="gene ID" value="RchiOBHm_Chr6g0291401"/>
</dbReference>
<comment type="caution">
    <text evidence="7">The sequence shown here is derived from an EMBL/GenBank/DDBJ whole genome shotgun (WGS) entry which is preliminary data.</text>
</comment>
<dbReference type="GO" id="GO:0000981">
    <property type="term" value="F:DNA-binding transcription factor activity, RNA polymerase II-specific"/>
    <property type="evidence" value="ECO:0007669"/>
    <property type="project" value="TreeGrafter"/>
</dbReference>
<protein>
    <submittedName>
        <fullName evidence="7">Putative transcription factor bHLH family</fullName>
    </submittedName>
</protein>
<dbReference type="EMBL" id="PDCK01000044">
    <property type="protein sequence ID" value="PRQ26146.1"/>
    <property type="molecule type" value="Genomic_DNA"/>
</dbReference>
<organism evidence="7 8">
    <name type="scientific">Rosa chinensis</name>
    <name type="common">China rose</name>
    <dbReference type="NCBI Taxonomy" id="74649"/>
    <lineage>
        <taxon>Eukaryota</taxon>
        <taxon>Viridiplantae</taxon>
        <taxon>Streptophyta</taxon>
        <taxon>Embryophyta</taxon>
        <taxon>Tracheophyta</taxon>
        <taxon>Spermatophyta</taxon>
        <taxon>Magnoliopsida</taxon>
        <taxon>eudicotyledons</taxon>
        <taxon>Gunneridae</taxon>
        <taxon>Pentapetalae</taxon>
        <taxon>rosids</taxon>
        <taxon>fabids</taxon>
        <taxon>Rosales</taxon>
        <taxon>Rosaceae</taxon>
        <taxon>Rosoideae</taxon>
        <taxon>Rosoideae incertae sedis</taxon>
        <taxon>Rosa</taxon>
    </lineage>
</organism>
<proteinExistence type="predicted"/>
<reference evidence="7 8" key="1">
    <citation type="journal article" date="2018" name="Nat. Genet.">
        <title>The Rosa genome provides new insights in the design of modern roses.</title>
        <authorList>
            <person name="Bendahmane M."/>
        </authorList>
    </citation>
    <scope>NUCLEOTIDE SEQUENCE [LARGE SCALE GENOMIC DNA]</scope>
    <source>
        <strain evidence="8">cv. Old Blush</strain>
    </source>
</reference>
<keyword evidence="4" id="KW-0804">Transcription</keyword>
<dbReference type="Gene3D" id="4.10.280.10">
    <property type="entry name" value="Helix-loop-helix DNA-binding domain"/>
    <property type="match status" value="1"/>
</dbReference>
<dbReference type="InterPro" id="IPR045239">
    <property type="entry name" value="bHLH95_bHLH"/>
</dbReference>
<dbReference type="AlphaFoldDB" id="A0A2P6PW64"/>
<keyword evidence="2" id="KW-0805">Transcription regulation</keyword>
<keyword evidence="3" id="KW-0238">DNA-binding</keyword>
<name>A0A2P6PW64_ROSCH</name>
<dbReference type="Proteomes" id="UP000238479">
    <property type="component" value="Chromosome 6"/>
</dbReference>
<comment type="subcellular location">
    <subcellularLocation>
        <location evidence="1">Nucleus</location>
    </subcellularLocation>
</comment>
<feature type="domain" description="BHLH" evidence="6">
    <location>
        <begin position="174"/>
        <end position="223"/>
    </location>
</feature>
<dbReference type="GO" id="GO:0046983">
    <property type="term" value="F:protein dimerization activity"/>
    <property type="evidence" value="ECO:0007669"/>
    <property type="project" value="InterPro"/>
</dbReference>
<keyword evidence="8" id="KW-1185">Reference proteome</keyword>